<dbReference type="AlphaFoldDB" id="B2IKD3"/>
<name>B2IKD3_BEII9</name>
<accession>B2IKD3</accession>
<proteinExistence type="predicted"/>
<dbReference type="InterPro" id="IPR048341">
    <property type="entry name" value="DUF1285_N"/>
</dbReference>
<dbReference type="PIRSF" id="PIRSF029557">
    <property type="entry name" value="UCP029557"/>
    <property type="match status" value="1"/>
</dbReference>
<evidence type="ECO:0000259" key="1">
    <source>
        <dbReference type="Pfam" id="PF06938"/>
    </source>
</evidence>
<dbReference type="Gene3D" id="2.20.70.10">
    <property type="match status" value="1"/>
</dbReference>
<evidence type="ECO:0000313" key="3">
    <source>
        <dbReference type="EMBL" id="ACB96414.1"/>
    </source>
</evidence>
<dbReference type="Pfam" id="PF21028">
    <property type="entry name" value="DUF1285_C"/>
    <property type="match status" value="1"/>
</dbReference>
<dbReference type="InterPro" id="IPR010707">
    <property type="entry name" value="DUF1285"/>
</dbReference>
<gene>
    <name evidence="3" type="ordered locus">Bind_2845</name>
</gene>
<dbReference type="Gene3D" id="2.30.270.10">
    <property type="entry name" value="duf1285 protein"/>
    <property type="match status" value="1"/>
</dbReference>
<evidence type="ECO:0008006" key="5">
    <source>
        <dbReference type="Google" id="ProtNLM"/>
    </source>
</evidence>
<dbReference type="InterPro" id="IPR048342">
    <property type="entry name" value="DUF1285_C"/>
</dbReference>
<feature type="domain" description="DUF1285" evidence="1">
    <location>
        <begin position="40"/>
        <end position="106"/>
    </location>
</feature>
<dbReference type="Proteomes" id="UP000001695">
    <property type="component" value="Chromosome"/>
</dbReference>
<reference evidence="3 4" key="2">
    <citation type="journal article" date="2010" name="J. Bacteriol.">
        <title>Complete genome sequence of Beijerinckia indica subsp. indica.</title>
        <authorList>
            <person name="Tamas I."/>
            <person name="Dedysh S.N."/>
            <person name="Liesack W."/>
            <person name="Stott M.B."/>
            <person name="Alam M."/>
            <person name="Murrell J.C."/>
            <person name="Dunfield P.F."/>
        </authorList>
    </citation>
    <scope>NUCLEOTIDE SEQUENCE [LARGE SCALE GENOMIC DNA]</scope>
    <source>
        <strain evidence="4">ATCC 9039 / DSM 1715 / NCIMB 8712</strain>
    </source>
</reference>
<evidence type="ECO:0000313" key="4">
    <source>
        <dbReference type="Proteomes" id="UP000001695"/>
    </source>
</evidence>
<dbReference type="eggNOG" id="COG3816">
    <property type="taxonomic scope" value="Bacteria"/>
</dbReference>
<dbReference type="EMBL" id="CP001016">
    <property type="protein sequence ID" value="ACB96414.1"/>
    <property type="molecule type" value="Genomic_DNA"/>
</dbReference>
<feature type="domain" description="DUF1285" evidence="2">
    <location>
        <begin position="107"/>
        <end position="200"/>
    </location>
</feature>
<keyword evidence="4" id="KW-1185">Reference proteome</keyword>
<protein>
    <recommendedName>
        <fullName evidence="5">Proteophosphoglycan</fullName>
    </recommendedName>
</protein>
<dbReference type="HOGENOM" id="CLU_096796_1_0_5"/>
<evidence type="ECO:0000259" key="2">
    <source>
        <dbReference type="Pfam" id="PF21028"/>
    </source>
</evidence>
<organism evidence="3 4">
    <name type="scientific">Beijerinckia indica subsp. indica (strain ATCC 9039 / DSM 1715 / NCIMB 8712)</name>
    <dbReference type="NCBI Taxonomy" id="395963"/>
    <lineage>
        <taxon>Bacteria</taxon>
        <taxon>Pseudomonadati</taxon>
        <taxon>Pseudomonadota</taxon>
        <taxon>Alphaproteobacteria</taxon>
        <taxon>Hyphomicrobiales</taxon>
        <taxon>Beijerinckiaceae</taxon>
        <taxon>Beijerinckia</taxon>
    </lineage>
</organism>
<dbReference type="KEGG" id="bid:Bind_2845"/>
<dbReference type="Gene3D" id="3.10.540.10">
    <property type="entry name" value="duf1285 like domain"/>
    <property type="match status" value="1"/>
</dbReference>
<dbReference type="STRING" id="395963.Bind_2845"/>
<reference evidence="4" key="1">
    <citation type="submission" date="2008-03" db="EMBL/GenBank/DDBJ databases">
        <title>Complete sequence of chromosome of Beijerinckia indica subsp. indica ATCC 9039.</title>
        <authorList>
            <consortium name="US DOE Joint Genome Institute"/>
            <person name="Copeland A."/>
            <person name="Lucas S."/>
            <person name="Lapidus A."/>
            <person name="Glavina del Rio T."/>
            <person name="Dalin E."/>
            <person name="Tice H."/>
            <person name="Bruce D."/>
            <person name="Goodwin L."/>
            <person name="Pitluck S."/>
            <person name="LaButti K."/>
            <person name="Schmutz J."/>
            <person name="Larimer F."/>
            <person name="Land M."/>
            <person name="Hauser L."/>
            <person name="Kyrpides N."/>
            <person name="Mikhailova N."/>
            <person name="Dunfield P.F."/>
            <person name="Dedysh S.N."/>
            <person name="Liesack W."/>
            <person name="Saw J.H."/>
            <person name="Alam M."/>
            <person name="Chen Y."/>
            <person name="Murrell J.C."/>
            <person name="Richardson P."/>
        </authorList>
    </citation>
    <scope>NUCLEOTIDE SEQUENCE [LARGE SCALE GENOMIC DNA]</scope>
    <source>
        <strain evidence="4">ATCC 9039 / DSM 1715 / NCIMB 8712</strain>
    </source>
</reference>
<dbReference type="OrthoDB" id="3078366at2"/>
<sequence>MSGSDEKTKKTVLTPATSPPPLSLLAGQLDAGLAHAAHLPPIDQWNPPFCGMIPMRIARDGRWFHQGTPIERPALVQLFSKLLRKDGERYVLVTPVECVGIEVEDAPFLAVEMKIENEGSLQILSLRTNFDDWVQIGTAHPLRFETQPDGGLKPYVLVRGDLWALATRSLLVELTDYGTIEDWRGEPWFGLRSDGQFFAMAKANGLSD</sequence>
<dbReference type="InterPro" id="IPR023361">
    <property type="entry name" value="DUF1285_beta_roll_sf"/>
</dbReference>
<dbReference type="RefSeq" id="WP_012385765.1">
    <property type="nucleotide sequence ID" value="NC_010581.1"/>
</dbReference>
<dbReference type="Pfam" id="PF06938">
    <property type="entry name" value="DUF1285_N"/>
    <property type="match status" value="1"/>
</dbReference>